<dbReference type="EMBL" id="JAXUIC010000004">
    <property type="protein sequence ID" value="KAK4592722.1"/>
    <property type="molecule type" value="Genomic_DNA"/>
</dbReference>
<dbReference type="PANTHER" id="PTHR10492">
    <property type="match status" value="1"/>
</dbReference>
<reference evidence="5 6" key="1">
    <citation type="journal article" date="2023" name="G3 (Bethesda)">
        <title>A haplotype-resolved chromosome-scale genome for Quercus rubra L. provides insights into the genetics of adaptive traits for red oak species.</title>
        <authorList>
            <person name="Kapoor B."/>
            <person name="Jenkins J."/>
            <person name="Schmutz J."/>
            <person name="Zhebentyayeva T."/>
            <person name="Kuelheim C."/>
            <person name="Coggeshall M."/>
            <person name="Heim C."/>
            <person name="Lasky J.R."/>
            <person name="Leites L."/>
            <person name="Islam-Faridi N."/>
            <person name="Romero-Severson J."/>
            <person name="DeLeo V.L."/>
            <person name="Lucas S.M."/>
            <person name="Lazic D."/>
            <person name="Gailing O."/>
            <person name="Carlson J."/>
            <person name="Staton M."/>
        </authorList>
    </citation>
    <scope>NUCLEOTIDE SEQUENCE [LARGE SCALE GENOMIC DNA]</scope>
    <source>
        <strain evidence="5">Pseudo-F2</strain>
    </source>
</reference>
<feature type="domain" description="DNA helicase Pif1-like DEAD-box helicase" evidence="2">
    <location>
        <begin position="771"/>
        <end position="950"/>
    </location>
</feature>
<dbReference type="InterPro" id="IPR049163">
    <property type="entry name" value="Pif1-like_2B_dom"/>
</dbReference>
<evidence type="ECO:0000313" key="5">
    <source>
        <dbReference type="EMBL" id="KAK4592722.1"/>
    </source>
</evidence>
<keyword evidence="1" id="KW-0347">Helicase</keyword>
<comment type="caution">
    <text evidence="5">The sequence shown here is derived from an EMBL/GenBank/DDBJ whole genome shotgun (WGS) entry which is preliminary data.</text>
</comment>
<comment type="similarity">
    <text evidence="1">Belongs to the helicase family.</text>
</comment>
<evidence type="ECO:0000259" key="3">
    <source>
        <dbReference type="Pfam" id="PF14214"/>
    </source>
</evidence>
<dbReference type="Pfam" id="PF14214">
    <property type="entry name" value="Helitron_like_N"/>
    <property type="match status" value="1"/>
</dbReference>
<feature type="domain" description="DNA helicase Pif1-like 2B" evidence="4">
    <location>
        <begin position="1068"/>
        <end position="1114"/>
    </location>
</feature>
<dbReference type="Pfam" id="PF05970">
    <property type="entry name" value="PIF1"/>
    <property type="match status" value="1"/>
</dbReference>
<dbReference type="GO" id="GO:0000723">
    <property type="term" value="P:telomere maintenance"/>
    <property type="evidence" value="ECO:0007669"/>
    <property type="project" value="InterPro"/>
</dbReference>
<comment type="cofactor">
    <cofactor evidence="1">
        <name>Mg(2+)</name>
        <dbReference type="ChEBI" id="CHEBI:18420"/>
    </cofactor>
</comment>
<dbReference type="GO" id="GO:0043139">
    <property type="term" value="F:5'-3' DNA helicase activity"/>
    <property type="evidence" value="ECO:0007669"/>
    <property type="project" value="UniProtKB-EC"/>
</dbReference>
<keyword evidence="1" id="KW-0233">DNA recombination</keyword>
<dbReference type="GO" id="GO:0016787">
    <property type="term" value="F:hydrolase activity"/>
    <property type="evidence" value="ECO:0007669"/>
    <property type="project" value="UniProtKB-KW"/>
</dbReference>
<dbReference type="AlphaFoldDB" id="A0AAN7IZX1"/>
<dbReference type="InterPro" id="IPR010285">
    <property type="entry name" value="DNA_helicase_pif1-like_DEAD"/>
</dbReference>
<protein>
    <recommendedName>
        <fullName evidence="1">ATP-dependent DNA helicase</fullName>
        <ecNumber evidence="1">5.6.2.3</ecNumber>
    </recommendedName>
</protein>
<dbReference type="InterPro" id="IPR025476">
    <property type="entry name" value="Helitron_helicase-like"/>
</dbReference>
<keyword evidence="1" id="KW-0378">Hydrolase</keyword>
<evidence type="ECO:0000259" key="2">
    <source>
        <dbReference type="Pfam" id="PF05970"/>
    </source>
</evidence>
<organism evidence="5 6">
    <name type="scientific">Quercus rubra</name>
    <name type="common">Northern red oak</name>
    <name type="synonym">Quercus borealis</name>
    <dbReference type="NCBI Taxonomy" id="3512"/>
    <lineage>
        <taxon>Eukaryota</taxon>
        <taxon>Viridiplantae</taxon>
        <taxon>Streptophyta</taxon>
        <taxon>Embryophyta</taxon>
        <taxon>Tracheophyta</taxon>
        <taxon>Spermatophyta</taxon>
        <taxon>Magnoliopsida</taxon>
        <taxon>eudicotyledons</taxon>
        <taxon>Gunneridae</taxon>
        <taxon>Pentapetalae</taxon>
        <taxon>rosids</taxon>
        <taxon>fabids</taxon>
        <taxon>Fagales</taxon>
        <taxon>Fagaceae</taxon>
        <taxon>Quercus</taxon>
    </lineage>
</organism>
<accession>A0AAN7IZX1</accession>
<dbReference type="Gene3D" id="3.40.50.300">
    <property type="entry name" value="P-loop containing nucleotide triphosphate hydrolases"/>
    <property type="match status" value="1"/>
</dbReference>
<evidence type="ECO:0000256" key="1">
    <source>
        <dbReference type="RuleBase" id="RU363044"/>
    </source>
</evidence>
<dbReference type="GO" id="GO:0005524">
    <property type="term" value="F:ATP binding"/>
    <property type="evidence" value="ECO:0007669"/>
    <property type="project" value="UniProtKB-KW"/>
</dbReference>
<comment type="catalytic activity">
    <reaction evidence="1">
        <text>ATP + H2O = ADP + phosphate + H(+)</text>
        <dbReference type="Rhea" id="RHEA:13065"/>
        <dbReference type="ChEBI" id="CHEBI:15377"/>
        <dbReference type="ChEBI" id="CHEBI:15378"/>
        <dbReference type="ChEBI" id="CHEBI:30616"/>
        <dbReference type="ChEBI" id="CHEBI:43474"/>
        <dbReference type="ChEBI" id="CHEBI:456216"/>
        <dbReference type="EC" id="5.6.2.3"/>
    </reaction>
</comment>
<evidence type="ECO:0000259" key="4">
    <source>
        <dbReference type="Pfam" id="PF21530"/>
    </source>
</evidence>
<name>A0AAN7IZX1_QUERU</name>
<keyword evidence="1" id="KW-0547">Nucleotide-binding</keyword>
<keyword evidence="6" id="KW-1185">Reference proteome</keyword>
<keyword evidence="1" id="KW-0067">ATP-binding</keyword>
<proteinExistence type="inferred from homology"/>
<keyword evidence="1" id="KW-0234">DNA repair</keyword>
<dbReference type="Proteomes" id="UP001324115">
    <property type="component" value="Unassembled WGS sequence"/>
</dbReference>
<feature type="domain" description="Helitron helicase-like" evidence="3">
    <location>
        <begin position="221"/>
        <end position="372"/>
    </location>
</feature>
<evidence type="ECO:0000313" key="6">
    <source>
        <dbReference type="Proteomes" id="UP001324115"/>
    </source>
</evidence>
<dbReference type="EC" id="5.6.2.3" evidence="1"/>
<dbReference type="InterPro" id="IPR027417">
    <property type="entry name" value="P-loop_NTPase"/>
</dbReference>
<dbReference type="Pfam" id="PF21530">
    <property type="entry name" value="Pif1_2B_dom"/>
    <property type="match status" value="1"/>
</dbReference>
<gene>
    <name evidence="5" type="ORF">RGQ29_017025</name>
</gene>
<dbReference type="PANTHER" id="PTHR10492:SF101">
    <property type="entry name" value="ATP-DEPENDENT DNA HELICASE"/>
    <property type="match status" value="1"/>
</dbReference>
<dbReference type="SUPFAM" id="SSF52540">
    <property type="entry name" value="P-loop containing nucleoside triphosphate hydrolases"/>
    <property type="match status" value="2"/>
</dbReference>
<keyword evidence="1" id="KW-0227">DNA damage</keyword>
<dbReference type="GO" id="GO:0006310">
    <property type="term" value="P:DNA recombination"/>
    <property type="evidence" value="ECO:0007669"/>
    <property type="project" value="UniProtKB-KW"/>
</dbReference>
<sequence>MQAPPLIDELLDPLGSKKSKTFRTLIRSYNAMFAMTSMGGKVDSRINDGRHPYIFKLNGQNHHRIGTLLPNDGEDPQFAQLYFYDTENEVQHRMNFFSNGQINSDLDPSIVDALVQMFDESNNLVKIFQMSRDRFIDTDVHQLRLRLIGSRTTDGREYNLPTCSEITAIIVGDIELKEGGLQHINVLHPSYMDLQYPLLFPYGEDDGIRFDTTDSVTMKEYYAYQLQERKHEEHTLVYDVRLFQQFDLMWVKQNQDKLRIELDTTPASSGKRFVLPSSFTGNAMAICRWASYPDLFITFTCNTKWPEIDLFLSRKPGQKVEDRPNVVARVFKIKLDQFLNDLKHGQHFGKVIAVVYTVEYQKRGLPHAHILLFLHHDDKHPTTAEIDRIILAEIPDLNKEPYPYEAVKQYMVHGPCGSINSRAGCMIENKCTKHFPKKFCSQTTIDEDGFPIYKRRSNGRFVEINEVKLDNRFIVPHNIELLVKFQAHINVEWCNRSRSIKYLFKYITKGPDRATLILEENLHVDSLTGVQHMTDTDEVKTYLNCRYVSAIETCWRIFEDSAFTDSAFQEPAIQRLGFHNEDEQPVLFEDTDYLNNVVDKPANALYEEARELTYSEFPTKWVWHRRDKEWKLRKSRRCIGCIYYAHPTSGERFYFQMLLNVIKGARSFEEMRTINNVVYPTFRSTCYALGLLDDDKEWHEALNHASYWASRKQLRELFILIKSGRSLHDFESIPYPNTLLLRQSNNRVLQEELDYDRNSLAAEHIKLLTGLNIDQRNIYDEVINSVSENKGGFFFVYGHGGTGKTYLWKTIISRLRSEGKIFIAIASFGIAALLLPRGRTAHSRFQIPINVTDSSTCGIKQGSQIVELMTKASLIIWDEAPMAHRNCFKAVDRSLRDILCFSNSNSGETPFGGKTIVLGGDFKQILPVVSKGRREQIVEASINKSSLWNSDIATWEFAKWILKIGDGELSNSEGEALIEIPHDLLIQPGPHPFNDIVKATYPDFDTKFSNAKYLEERAILAPTNEVVKDINGYMIDLINVDEETYLSADSLCKASSNILDQDVMYPIKFLNSLKFPGIPNHKLRLKVGLPIMLLRNLNQSNGLCNGTRLLVTQLSKWVLEAQIISGTHIGEKVRQFPVSVCFAMTINKSQGQSLQRLYVAISRVTSKDGLRILIVENDYGDRFHTKNIVYKEIFDNLPKDSYCNEVQNLETNINECEMQLT</sequence>
<dbReference type="GO" id="GO:0006281">
    <property type="term" value="P:DNA repair"/>
    <property type="evidence" value="ECO:0007669"/>
    <property type="project" value="UniProtKB-KW"/>
</dbReference>